<evidence type="ECO:0000259" key="2">
    <source>
        <dbReference type="Pfam" id="PF08268"/>
    </source>
</evidence>
<name>A0AAW1XNC3_RUBAR</name>
<dbReference type="Proteomes" id="UP001457282">
    <property type="component" value="Unassembled WGS sequence"/>
</dbReference>
<gene>
    <name evidence="3" type="ORF">M0R45_015129</name>
</gene>
<dbReference type="InterPro" id="IPR013187">
    <property type="entry name" value="F-box-assoc_dom_typ3"/>
</dbReference>
<dbReference type="InterPro" id="IPR050796">
    <property type="entry name" value="SCF_F-box_component"/>
</dbReference>
<dbReference type="InterPro" id="IPR036047">
    <property type="entry name" value="F-box-like_dom_sf"/>
</dbReference>
<dbReference type="NCBIfam" id="TIGR01640">
    <property type="entry name" value="F_box_assoc_1"/>
    <property type="match status" value="1"/>
</dbReference>
<evidence type="ECO:0000313" key="4">
    <source>
        <dbReference type="Proteomes" id="UP001457282"/>
    </source>
</evidence>
<dbReference type="InterPro" id="IPR001810">
    <property type="entry name" value="F-box_dom"/>
</dbReference>
<protein>
    <recommendedName>
        <fullName evidence="5">F-box protein</fullName>
    </recommendedName>
</protein>
<organism evidence="3 4">
    <name type="scientific">Rubus argutus</name>
    <name type="common">Southern blackberry</name>
    <dbReference type="NCBI Taxonomy" id="59490"/>
    <lineage>
        <taxon>Eukaryota</taxon>
        <taxon>Viridiplantae</taxon>
        <taxon>Streptophyta</taxon>
        <taxon>Embryophyta</taxon>
        <taxon>Tracheophyta</taxon>
        <taxon>Spermatophyta</taxon>
        <taxon>Magnoliopsida</taxon>
        <taxon>eudicotyledons</taxon>
        <taxon>Gunneridae</taxon>
        <taxon>Pentapetalae</taxon>
        <taxon>rosids</taxon>
        <taxon>fabids</taxon>
        <taxon>Rosales</taxon>
        <taxon>Rosaceae</taxon>
        <taxon>Rosoideae</taxon>
        <taxon>Rosoideae incertae sedis</taxon>
        <taxon>Rubus</taxon>
    </lineage>
</organism>
<feature type="domain" description="F-box associated beta-propeller type 3" evidence="2">
    <location>
        <begin position="108"/>
        <end position="305"/>
    </location>
</feature>
<proteinExistence type="predicted"/>
<evidence type="ECO:0000259" key="1">
    <source>
        <dbReference type="Pfam" id="PF00646"/>
    </source>
</evidence>
<dbReference type="InterPro" id="IPR017451">
    <property type="entry name" value="F-box-assoc_interact_dom"/>
</dbReference>
<dbReference type="PANTHER" id="PTHR31672:SF13">
    <property type="entry name" value="F-BOX PROTEIN CPR30-LIKE"/>
    <property type="match status" value="1"/>
</dbReference>
<evidence type="ECO:0000313" key="3">
    <source>
        <dbReference type="EMBL" id="KAK9938386.1"/>
    </source>
</evidence>
<dbReference type="PANTHER" id="PTHR31672">
    <property type="entry name" value="BNACNNG10540D PROTEIN"/>
    <property type="match status" value="1"/>
</dbReference>
<dbReference type="SUPFAM" id="SSF81383">
    <property type="entry name" value="F-box domain"/>
    <property type="match status" value="1"/>
</dbReference>
<dbReference type="AlphaFoldDB" id="A0AAW1XNC3"/>
<dbReference type="Pfam" id="PF08268">
    <property type="entry name" value="FBA_3"/>
    <property type="match status" value="1"/>
</dbReference>
<evidence type="ECO:0008006" key="5">
    <source>
        <dbReference type="Google" id="ProtNLM"/>
    </source>
</evidence>
<accession>A0AAW1XNC3</accession>
<dbReference type="EMBL" id="JBEDUW010000003">
    <property type="protein sequence ID" value="KAK9938386.1"/>
    <property type="molecule type" value="Genomic_DNA"/>
</dbReference>
<sequence>MKRDEFVGKHIQRTSAGWFAVESAEDILGNILSRLPVKLLLILKVISKLWHRLIRSPNFTKLHLCQSREKPIYILFPFMDAIRSLYLMDADGVITGTINLPGLENLPSLCMIGSYNGLICFTNYPWFPHSFKTRAVVTDLEIRICNPATHEVWLLPNGSQLKRELGIGVAFGPGISEYRVLRFFCSKSKSEVIRPECEIFSSSTRTWRSIGFVQHCPMGAHHAFVNGKVFWFIPSEEDHNIPGSILSVDLDENFKIIRLPVAVTEHAFLVDLEGCLSLIVVFDDDDIMVIWFLRDENESVWEEKCRDGIPYETVECLDSVAARKNDIFFITEERYFIFSMIKMSWKELDFEELFEQHSPVVFTYTESLLPSSSDMSLNILNRSLTYAFDKKRDQLKIELKHDSGSFGFVPV</sequence>
<keyword evidence="4" id="KW-1185">Reference proteome</keyword>
<comment type="caution">
    <text evidence="3">The sequence shown here is derived from an EMBL/GenBank/DDBJ whole genome shotgun (WGS) entry which is preliminary data.</text>
</comment>
<feature type="domain" description="F-box" evidence="1">
    <location>
        <begin position="25"/>
        <end position="61"/>
    </location>
</feature>
<reference evidence="3 4" key="1">
    <citation type="journal article" date="2023" name="G3 (Bethesda)">
        <title>A chromosome-length genome assembly and annotation of blackberry (Rubus argutus, cv. 'Hillquist').</title>
        <authorList>
            <person name="Bruna T."/>
            <person name="Aryal R."/>
            <person name="Dudchenko O."/>
            <person name="Sargent D.J."/>
            <person name="Mead D."/>
            <person name="Buti M."/>
            <person name="Cavallini A."/>
            <person name="Hytonen T."/>
            <person name="Andres J."/>
            <person name="Pham M."/>
            <person name="Weisz D."/>
            <person name="Mascagni F."/>
            <person name="Usai G."/>
            <person name="Natali L."/>
            <person name="Bassil N."/>
            <person name="Fernandez G.E."/>
            <person name="Lomsadze A."/>
            <person name="Armour M."/>
            <person name="Olukolu B."/>
            <person name="Poorten T."/>
            <person name="Britton C."/>
            <person name="Davik J."/>
            <person name="Ashrafi H."/>
            <person name="Aiden E.L."/>
            <person name="Borodovsky M."/>
            <person name="Worthington M."/>
        </authorList>
    </citation>
    <scope>NUCLEOTIDE SEQUENCE [LARGE SCALE GENOMIC DNA]</scope>
    <source>
        <strain evidence="3">PI 553951</strain>
    </source>
</reference>
<dbReference type="Pfam" id="PF00646">
    <property type="entry name" value="F-box"/>
    <property type="match status" value="1"/>
</dbReference>